<dbReference type="GO" id="GO:0045892">
    <property type="term" value="P:negative regulation of DNA-templated transcription"/>
    <property type="evidence" value="ECO:0007669"/>
    <property type="project" value="InterPro"/>
</dbReference>
<name>A0A5C6AQ04_9BACT</name>
<gene>
    <name evidence="6" type="primary">blaI_6</name>
    <name evidence="6" type="ORF">Pla52n_45280</name>
</gene>
<dbReference type="InterPro" id="IPR005650">
    <property type="entry name" value="BlaI_family"/>
</dbReference>
<evidence type="ECO:0000256" key="4">
    <source>
        <dbReference type="ARBA" id="ARBA00023163"/>
    </source>
</evidence>
<comment type="similarity">
    <text evidence="1">Belongs to the BlaI transcriptional regulatory family.</text>
</comment>
<keyword evidence="4" id="KW-0804">Transcription</keyword>
<dbReference type="GO" id="GO:0003677">
    <property type="term" value="F:DNA binding"/>
    <property type="evidence" value="ECO:0007669"/>
    <property type="project" value="UniProtKB-KW"/>
</dbReference>
<comment type="caution">
    <text evidence="6">The sequence shown here is derived from an EMBL/GenBank/DDBJ whole genome shotgun (WGS) entry which is preliminary data.</text>
</comment>
<accession>A0A5C6AQ04</accession>
<reference evidence="6 7" key="1">
    <citation type="submission" date="2019-02" db="EMBL/GenBank/DDBJ databases">
        <title>Deep-cultivation of Planctomycetes and their phenomic and genomic characterization uncovers novel biology.</title>
        <authorList>
            <person name="Wiegand S."/>
            <person name="Jogler M."/>
            <person name="Boedeker C."/>
            <person name="Pinto D."/>
            <person name="Vollmers J."/>
            <person name="Rivas-Marin E."/>
            <person name="Kohn T."/>
            <person name="Peeters S.H."/>
            <person name="Heuer A."/>
            <person name="Rast P."/>
            <person name="Oberbeckmann S."/>
            <person name="Bunk B."/>
            <person name="Jeske O."/>
            <person name="Meyerdierks A."/>
            <person name="Storesund J.E."/>
            <person name="Kallscheuer N."/>
            <person name="Luecker S."/>
            <person name="Lage O.M."/>
            <person name="Pohl T."/>
            <person name="Merkel B.J."/>
            <person name="Hornburger P."/>
            <person name="Mueller R.-W."/>
            <person name="Bruemmer F."/>
            <person name="Labrenz M."/>
            <person name="Spormann A.M."/>
            <person name="Op Den Camp H."/>
            <person name="Overmann J."/>
            <person name="Amann R."/>
            <person name="Jetten M.S.M."/>
            <person name="Mascher T."/>
            <person name="Medema M.H."/>
            <person name="Devos D.P."/>
            <person name="Kaster A.-K."/>
            <person name="Ovreas L."/>
            <person name="Rohde M."/>
            <person name="Galperin M.Y."/>
            <person name="Jogler C."/>
        </authorList>
    </citation>
    <scope>NUCLEOTIDE SEQUENCE [LARGE SCALE GENOMIC DNA]</scope>
    <source>
        <strain evidence="6 7">Pla52n</strain>
    </source>
</reference>
<dbReference type="EMBL" id="SJPN01000005">
    <property type="protein sequence ID" value="TWU01156.1"/>
    <property type="molecule type" value="Genomic_DNA"/>
</dbReference>
<proteinExistence type="inferred from homology"/>
<feature type="compositionally biased region" description="Basic residues" evidence="5">
    <location>
        <begin position="128"/>
        <end position="143"/>
    </location>
</feature>
<sequence length="143" mass="16226">MRFTPGELRVMKLLWEHGELSPPELQEFYGAPIKDPALRSYLTILVEKGHVTRRRDGKAFRYKATTPKRRAFHEMVRELADAFCDGSLRSLMMNLAEQESLTEQDLAELRDAAGLGSQESMPSDSKSKGSKRTARNIKTKKKG</sequence>
<evidence type="ECO:0000256" key="3">
    <source>
        <dbReference type="ARBA" id="ARBA00023125"/>
    </source>
</evidence>
<dbReference type="AlphaFoldDB" id="A0A5C6AQ04"/>
<dbReference type="SUPFAM" id="SSF46785">
    <property type="entry name" value="Winged helix' DNA-binding domain"/>
    <property type="match status" value="1"/>
</dbReference>
<keyword evidence="3" id="KW-0238">DNA-binding</keyword>
<evidence type="ECO:0000256" key="5">
    <source>
        <dbReference type="SAM" id="MobiDB-lite"/>
    </source>
</evidence>
<keyword evidence="2" id="KW-0805">Transcription regulation</keyword>
<dbReference type="InterPro" id="IPR036388">
    <property type="entry name" value="WH-like_DNA-bd_sf"/>
</dbReference>
<organism evidence="6 7">
    <name type="scientific">Stieleria varia</name>
    <dbReference type="NCBI Taxonomy" id="2528005"/>
    <lineage>
        <taxon>Bacteria</taxon>
        <taxon>Pseudomonadati</taxon>
        <taxon>Planctomycetota</taxon>
        <taxon>Planctomycetia</taxon>
        <taxon>Pirellulales</taxon>
        <taxon>Pirellulaceae</taxon>
        <taxon>Stieleria</taxon>
    </lineage>
</organism>
<evidence type="ECO:0000313" key="6">
    <source>
        <dbReference type="EMBL" id="TWU01156.1"/>
    </source>
</evidence>
<dbReference type="Gene3D" id="1.10.10.10">
    <property type="entry name" value="Winged helix-like DNA-binding domain superfamily/Winged helix DNA-binding domain"/>
    <property type="match status" value="1"/>
</dbReference>
<protein>
    <submittedName>
        <fullName evidence="6">Penicillinase repressor</fullName>
    </submittedName>
</protein>
<dbReference type="Gene3D" id="1.10.4040.10">
    <property type="entry name" value="Penicillinase repressor domain"/>
    <property type="match status" value="1"/>
</dbReference>
<evidence type="ECO:0000256" key="1">
    <source>
        <dbReference type="ARBA" id="ARBA00011046"/>
    </source>
</evidence>
<dbReference type="Pfam" id="PF03965">
    <property type="entry name" value="Penicillinase_R"/>
    <property type="match status" value="1"/>
</dbReference>
<dbReference type="Proteomes" id="UP000320176">
    <property type="component" value="Unassembled WGS sequence"/>
</dbReference>
<evidence type="ECO:0000313" key="7">
    <source>
        <dbReference type="Proteomes" id="UP000320176"/>
    </source>
</evidence>
<dbReference type="InterPro" id="IPR036390">
    <property type="entry name" value="WH_DNA-bd_sf"/>
</dbReference>
<feature type="region of interest" description="Disordered" evidence="5">
    <location>
        <begin position="109"/>
        <end position="143"/>
    </location>
</feature>
<dbReference type="RefSeq" id="WP_197454825.1">
    <property type="nucleotide sequence ID" value="NZ_CP151726.1"/>
</dbReference>
<keyword evidence="7" id="KW-1185">Reference proteome</keyword>
<evidence type="ECO:0000256" key="2">
    <source>
        <dbReference type="ARBA" id="ARBA00023015"/>
    </source>
</evidence>